<dbReference type="eggNOG" id="COG1073">
    <property type="taxonomic scope" value="Bacteria"/>
</dbReference>
<feature type="signal peptide" evidence="1">
    <location>
        <begin position="1"/>
        <end position="20"/>
    </location>
</feature>
<dbReference type="Proteomes" id="UP000030147">
    <property type="component" value="Unassembled WGS sequence"/>
</dbReference>
<dbReference type="AlphaFoldDB" id="A0A0A2TBX9"/>
<sequence length="434" mass="47952">MKQMSLFLVMLLIVVGCSQMNDNTNSPNESIDISGTWTGFIEVPGSPLPIVLEFVKENKWKGMISIPSQNVSDYPLSGLTVNEQNVTFSMEIAGQSISFKGEVSNETFEGTFTQQGQSFPFKMTKGELEKEREEAGETISIETEKGTLKGVLLTPETNNPHPVVLIIPGSGPTDRNGNSSQLPGNNNSLKLLAERLAEEGIASLRYDKRGVGKNQSIISKEEDISFDLFVNDATHWIEKLNNSDRFTNVGVIGHSQGSLVGMLAAQQSEVDTFVSIAGASRSIDEVIQEQLAASLSEETLQRSQSIFDILKKGKTTQDVPKELQSVLRPSIQPFISSWMNYTPVSEINKLTIPTLIIGGSTDLQVPPEAAKALHEANNESEVIIIDQMNHVLKKAPMNREENVKTYSEPRLPLAEELVEEIMSFFQKHDFYTKE</sequence>
<organism evidence="3 4">
    <name type="scientific">Pontibacillus yanchengensis Y32</name>
    <dbReference type="NCBI Taxonomy" id="1385514"/>
    <lineage>
        <taxon>Bacteria</taxon>
        <taxon>Bacillati</taxon>
        <taxon>Bacillota</taxon>
        <taxon>Bacilli</taxon>
        <taxon>Bacillales</taxon>
        <taxon>Bacillaceae</taxon>
        <taxon>Pontibacillus</taxon>
    </lineage>
</organism>
<dbReference type="SUPFAM" id="SSF53474">
    <property type="entry name" value="alpha/beta-Hydrolases"/>
    <property type="match status" value="1"/>
</dbReference>
<keyword evidence="4" id="KW-1185">Reference proteome</keyword>
<feature type="domain" description="Serine aminopeptidase S33" evidence="2">
    <location>
        <begin position="191"/>
        <end position="286"/>
    </location>
</feature>
<dbReference type="InterPro" id="IPR022742">
    <property type="entry name" value="Hydrolase_4"/>
</dbReference>
<dbReference type="PANTHER" id="PTHR43265">
    <property type="entry name" value="ESTERASE ESTD"/>
    <property type="match status" value="1"/>
</dbReference>
<dbReference type="Gene3D" id="3.40.50.1820">
    <property type="entry name" value="alpha/beta hydrolase"/>
    <property type="match status" value="1"/>
</dbReference>
<dbReference type="STRING" id="1385514.N782_14855"/>
<dbReference type="InterPro" id="IPR029058">
    <property type="entry name" value="AB_hydrolase_fold"/>
</dbReference>
<proteinExistence type="predicted"/>
<dbReference type="EMBL" id="AVBF01000043">
    <property type="protein sequence ID" value="KGP71913.1"/>
    <property type="molecule type" value="Genomic_DNA"/>
</dbReference>
<dbReference type="PROSITE" id="PS51257">
    <property type="entry name" value="PROKAR_LIPOPROTEIN"/>
    <property type="match status" value="1"/>
</dbReference>
<keyword evidence="3" id="KW-0378">Hydrolase</keyword>
<evidence type="ECO:0000259" key="2">
    <source>
        <dbReference type="Pfam" id="PF12146"/>
    </source>
</evidence>
<gene>
    <name evidence="3" type="ORF">N782_14855</name>
</gene>
<dbReference type="InterPro" id="IPR053145">
    <property type="entry name" value="AB_hydrolase_Est10"/>
</dbReference>
<dbReference type="GO" id="GO:0052689">
    <property type="term" value="F:carboxylic ester hydrolase activity"/>
    <property type="evidence" value="ECO:0007669"/>
    <property type="project" value="TreeGrafter"/>
</dbReference>
<dbReference type="PANTHER" id="PTHR43265:SF1">
    <property type="entry name" value="ESTERASE ESTD"/>
    <property type="match status" value="1"/>
</dbReference>
<keyword evidence="1" id="KW-0732">Signal</keyword>
<evidence type="ECO:0000313" key="3">
    <source>
        <dbReference type="EMBL" id="KGP71913.1"/>
    </source>
</evidence>
<comment type="caution">
    <text evidence="3">The sequence shown here is derived from an EMBL/GenBank/DDBJ whole genome shotgun (WGS) entry which is preliminary data.</text>
</comment>
<name>A0A0A2TBX9_9BACI</name>
<evidence type="ECO:0000313" key="4">
    <source>
        <dbReference type="Proteomes" id="UP000030147"/>
    </source>
</evidence>
<protein>
    <submittedName>
        <fullName evidence="3">Alpha/beta hydrolase</fullName>
    </submittedName>
</protein>
<accession>A0A0A2TBX9</accession>
<feature type="chain" id="PRO_5002004757" evidence="1">
    <location>
        <begin position="21"/>
        <end position="434"/>
    </location>
</feature>
<dbReference type="Pfam" id="PF12146">
    <property type="entry name" value="Hydrolase_4"/>
    <property type="match status" value="1"/>
</dbReference>
<reference evidence="3 4" key="1">
    <citation type="journal article" date="2015" name="Stand. Genomic Sci.">
        <title>High quality draft genome sequence of the moderately halophilic bacterium Pontibacillus yanchengensis Y32(T) and comparison among Pontibacillus genomes.</title>
        <authorList>
            <person name="Huang J."/>
            <person name="Qiao Z.X."/>
            <person name="Tang J.W."/>
            <person name="Wang G."/>
        </authorList>
    </citation>
    <scope>NUCLEOTIDE SEQUENCE [LARGE SCALE GENOMIC DNA]</scope>
    <source>
        <strain evidence="3 4">Y32</strain>
    </source>
</reference>
<evidence type="ECO:0000256" key="1">
    <source>
        <dbReference type="SAM" id="SignalP"/>
    </source>
</evidence>
<dbReference type="RefSeq" id="WP_084103106.1">
    <property type="nucleotide sequence ID" value="NZ_AVBF01000043.1"/>
</dbReference>